<dbReference type="STRING" id="1548547.BA177_11800"/>
<evidence type="ECO:0000256" key="3">
    <source>
        <dbReference type="ARBA" id="ARBA00022832"/>
    </source>
</evidence>
<dbReference type="InterPro" id="IPR001753">
    <property type="entry name" value="Enoyl-CoA_hydra/iso"/>
</dbReference>
<keyword evidence="4" id="KW-0443">Lipid metabolism</keyword>
<dbReference type="PROSITE" id="PS00166">
    <property type="entry name" value="ENOYL_COA_HYDRATASE"/>
    <property type="match status" value="1"/>
</dbReference>
<dbReference type="KEGG" id="woc:BA177_11800"/>
<dbReference type="AlphaFoldDB" id="A0A193LHD9"/>
<organism evidence="7 8">
    <name type="scientific">Woeseia oceani</name>
    <dbReference type="NCBI Taxonomy" id="1548547"/>
    <lineage>
        <taxon>Bacteria</taxon>
        <taxon>Pseudomonadati</taxon>
        <taxon>Pseudomonadota</taxon>
        <taxon>Gammaproteobacteria</taxon>
        <taxon>Woeseiales</taxon>
        <taxon>Woeseiaceae</taxon>
        <taxon>Woeseia</taxon>
    </lineage>
</organism>
<dbReference type="GO" id="GO:0016853">
    <property type="term" value="F:isomerase activity"/>
    <property type="evidence" value="ECO:0007669"/>
    <property type="project" value="UniProtKB-KW"/>
</dbReference>
<evidence type="ECO:0000256" key="1">
    <source>
        <dbReference type="ARBA" id="ARBA00005005"/>
    </source>
</evidence>
<name>A0A193LHD9_9GAMM</name>
<accession>A0A193LHD9</accession>
<evidence type="ECO:0000256" key="6">
    <source>
        <dbReference type="RuleBase" id="RU003707"/>
    </source>
</evidence>
<dbReference type="InterPro" id="IPR045002">
    <property type="entry name" value="Ech1-like"/>
</dbReference>
<dbReference type="OrthoDB" id="9807606at2"/>
<evidence type="ECO:0000256" key="5">
    <source>
        <dbReference type="ARBA" id="ARBA00023235"/>
    </source>
</evidence>
<protein>
    <recommendedName>
        <fullName evidence="9">Enoyl-CoA hydratase</fullName>
    </recommendedName>
</protein>
<dbReference type="PANTHER" id="PTHR43149:SF1">
    <property type="entry name" value="DELTA(3,5)-DELTA(2,4)-DIENOYL-COA ISOMERASE, MITOCHONDRIAL"/>
    <property type="match status" value="1"/>
</dbReference>
<evidence type="ECO:0000256" key="4">
    <source>
        <dbReference type="ARBA" id="ARBA00023098"/>
    </source>
</evidence>
<reference evidence="7 8" key="1">
    <citation type="submission" date="2016-06" db="EMBL/GenBank/DDBJ databases">
        <title>Complete genome sequence of a deep-branching marine Gamma Proteobacterium Woeseia oceani type strain XK5.</title>
        <authorList>
            <person name="Mu D."/>
            <person name="Du Z."/>
        </authorList>
    </citation>
    <scope>NUCLEOTIDE SEQUENCE [LARGE SCALE GENOMIC DNA]</scope>
    <source>
        <strain evidence="7 8">XK5</strain>
    </source>
</reference>
<dbReference type="GO" id="GO:0006635">
    <property type="term" value="P:fatty acid beta-oxidation"/>
    <property type="evidence" value="ECO:0007669"/>
    <property type="project" value="UniProtKB-UniPathway"/>
</dbReference>
<dbReference type="Pfam" id="PF00378">
    <property type="entry name" value="ECH_1"/>
    <property type="match status" value="1"/>
</dbReference>
<dbReference type="InterPro" id="IPR029045">
    <property type="entry name" value="ClpP/crotonase-like_dom_sf"/>
</dbReference>
<evidence type="ECO:0000313" key="8">
    <source>
        <dbReference type="Proteomes" id="UP000092695"/>
    </source>
</evidence>
<dbReference type="UniPathway" id="UPA00659"/>
<comment type="similarity">
    <text evidence="2 6">Belongs to the enoyl-CoA hydratase/isomerase family.</text>
</comment>
<dbReference type="SUPFAM" id="SSF52096">
    <property type="entry name" value="ClpP/crotonase"/>
    <property type="match status" value="1"/>
</dbReference>
<sequence length="273" mass="29431">MSKVVEVESDQGVAIVTLSRPDKLNALNMETFEALIDAGQALSADQSVRAVVLCGAGEHFCAGIDTSVFMAGMANEAGGSRMMPMDDSPANFFQRAAVIWRELPVPVIAALQGVVYGGGLQLAMGADFRIAAPSTRCSVMEIRWGIIPDMGISTTTRATVRLDHLRELVYTGRVVDADEALQIGLLSRLQDEPLQAAKELAATIARNSPDAVRAGKYLLNHVFDEAPERALRREALVQTKLVGQANQLEAVRSNMEKREPAFGPAVKIEVNID</sequence>
<evidence type="ECO:0000313" key="7">
    <source>
        <dbReference type="EMBL" id="ANO51794.1"/>
    </source>
</evidence>
<dbReference type="PANTHER" id="PTHR43149">
    <property type="entry name" value="ENOYL-COA HYDRATASE"/>
    <property type="match status" value="1"/>
</dbReference>
<dbReference type="InterPro" id="IPR018376">
    <property type="entry name" value="Enoyl-CoA_hyd/isom_CS"/>
</dbReference>
<dbReference type="Proteomes" id="UP000092695">
    <property type="component" value="Chromosome"/>
</dbReference>
<dbReference type="NCBIfam" id="NF005699">
    <property type="entry name" value="PRK07509.1"/>
    <property type="match status" value="1"/>
</dbReference>
<keyword evidence="3" id="KW-0276">Fatty acid metabolism</keyword>
<keyword evidence="8" id="KW-1185">Reference proteome</keyword>
<evidence type="ECO:0008006" key="9">
    <source>
        <dbReference type="Google" id="ProtNLM"/>
    </source>
</evidence>
<dbReference type="Gene3D" id="1.10.12.10">
    <property type="entry name" value="Lyase 2-enoyl-coa Hydratase, Chain A, domain 2"/>
    <property type="match status" value="1"/>
</dbReference>
<dbReference type="CDD" id="cd06558">
    <property type="entry name" value="crotonase-like"/>
    <property type="match status" value="1"/>
</dbReference>
<dbReference type="Gene3D" id="3.90.226.10">
    <property type="entry name" value="2-enoyl-CoA Hydratase, Chain A, domain 1"/>
    <property type="match status" value="1"/>
</dbReference>
<dbReference type="InterPro" id="IPR014748">
    <property type="entry name" value="Enoyl-CoA_hydra_C"/>
</dbReference>
<evidence type="ECO:0000256" key="2">
    <source>
        <dbReference type="ARBA" id="ARBA00005254"/>
    </source>
</evidence>
<proteinExistence type="inferred from homology"/>
<dbReference type="RefSeq" id="WP_068616454.1">
    <property type="nucleotide sequence ID" value="NZ_CP016268.1"/>
</dbReference>
<comment type="pathway">
    <text evidence="1">Lipid metabolism; fatty acid beta-oxidation.</text>
</comment>
<dbReference type="EMBL" id="CP016268">
    <property type="protein sequence ID" value="ANO51794.1"/>
    <property type="molecule type" value="Genomic_DNA"/>
</dbReference>
<keyword evidence="5" id="KW-0413">Isomerase</keyword>
<gene>
    <name evidence="7" type="ORF">BA177_11800</name>
</gene>